<protein>
    <submittedName>
        <fullName evidence="5">DNA polymerase III PolC-type</fullName>
        <ecNumber evidence="5">2.7.7.7</ecNumber>
    </submittedName>
</protein>
<keyword evidence="5" id="KW-0548">Nucleotidyltransferase</keyword>
<dbReference type="AlphaFoldDB" id="A0A5C6FME0"/>
<dbReference type="GO" id="GO:0003676">
    <property type="term" value="F:nucleic acid binding"/>
    <property type="evidence" value="ECO:0007669"/>
    <property type="project" value="InterPro"/>
</dbReference>
<gene>
    <name evidence="5" type="primary">polC_2</name>
    <name evidence="5" type="ORF">V7x_43740</name>
</gene>
<sequence>MNSNYPDERMVFVDLETAGLDPWRPIVQIAAIAVDCNLRELERFEAKIKFNNKFADPKSLCKASYSRELWKSEAQPSIQVMKQFSELLRRHATVDQLSSKGVTFSVSQLVAHNGAFDGGFLRAWYDRFDEFLPASPRVFCTLQRALWLFQEDKSLTPPPDFALRTLCHYFGVSLKAGEAHEALNDVRATVDLYRAISEHRQNVRQPLVACG</sequence>
<dbReference type="PANTHER" id="PTHR30231:SF4">
    <property type="entry name" value="PROTEIN NEN2"/>
    <property type="match status" value="1"/>
</dbReference>
<dbReference type="EMBL" id="SJPZ01000002">
    <property type="protein sequence ID" value="TWU62639.1"/>
    <property type="molecule type" value="Genomic_DNA"/>
</dbReference>
<keyword evidence="3" id="KW-0269">Exonuclease</keyword>
<keyword evidence="2" id="KW-0378">Hydrolase</keyword>
<evidence type="ECO:0000256" key="2">
    <source>
        <dbReference type="ARBA" id="ARBA00022801"/>
    </source>
</evidence>
<evidence type="ECO:0000259" key="4">
    <source>
        <dbReference type="SMART" id="SM00479"/>
    </source>
</evidence>
<name>A0A5C6FME0_9PLAN</name>
<dbReference type="Gene3D" id="3.30.420.10">
    <property type="entry name" value="Ribonuclease H-like superfamily/Ribonuclease H"/>
    <property type="match status" value="1"/>
</dbReference>
<dbReference type="OrthoDB" id="9813328at2"/>
<reference evidence="5 6" key="1">
    <citation type="submission" date="2019-02" db="EMBL/GenBank/DDBJ databases">
        <title>Deep-cultivation of Planctomycetes and their phenomic and genomic characterization uncovers novel biology.</title>
        <authorList>
            <person name="Wiegand S."/>
            <person name="Jogler M."/>
            <person name="Boedeker C."/>
            <person name="Pinto D."/>
            <person name="Vollmers J."/>
            <person name="Rivas-Marin E."/>
            <person name="Kohn T."/>
            <person name="Peeters S.H."/>
            <person name="Heuer A."/>
            <person name="Rast P."/>
            <person name="Oberbeckmann S."/>
            <person name="Bunk B."/>
            <person name="Jeske O."/>
            <person name="Meyerdierks A."/>
            <person name="Storesund J.E."/>
            <person name="Kallscheuer N."/>
            <person name="Luecker S."/>
            <person name="Lage O.M."/>
            <person name="Pohl T."/>
            <person name="Merkel B.J."/>
            <person name="Hornburger P."/>
            <person name="Mueller R.-W."/>
            <person name="Bruemmer F."/>
            <person name="Labrenz M."/>
            <person name="Spormann A.M."/>
            <person name="Op Den Camp H."/>
            <person name="Overmann J."/>
            <person name="Amann R."/>
            <person name="Jetten M.S.M."/>
            <person name="Mascher T."/>
            <person name="Medema M.H."/>
            <person name="Devos D.P."/>
            <person name="Kaster A.-K."/>
            <person name="Ovreas L."/>
            <person name="Rohde M."/>
            <person name="Galperin M.Y."/>
            <person name="Jogler C."/>
        </authorList>
    </citation>
    <scope>NUCLEOTIDE SEQUENCE [LARGE SCALE GENOMIC DNA]</scope>
    <source>
        <strain evidence="5 6">V7</strain>
    </source>
</reference>
<dbReference type="GO" id="GO:0008408">
    <property type="term" value="F:3'-5' exonuclease activity"/>
    <property type="evidence" value="ECO:0007669"/>
    <property type="project" value="TreeGrafter"/>
</dbReference>
<dbReference type="CDD" id="cd06127">
    <property type="entry name" value="DEDDh"/>
    <property type="match status" value="1"/>
</dbReference>
<dbReference type="GO" id="GO:0003887">
    <property type="term" value="F:DNA-directed DNA polymerase activity"/>
    <property type="evidence" value="ECO:0007669"/>
    <property type="project" value="UniProtKB-EC"/>
</dbReference>
<evidence type="ECO:0000313" key="5">
    <source>
        <dbReference type="EMBL" id="TWU62639.1"/>
    </source>
</evidence>
<proteinExistence type="predicted"/>
<evidence type="ECO:0000313" key="6">
    <source>
        <dbReference type="Proteomes" id="UP000316476"/>
    </source>
</evidence>
<evidence type="ECO:0000256" key="3">
    <source>
        <dbReference type="ARBA" id="ARBA00022839"/>
    </source>
</evidence>
<dbReference type="InterPro" id="IPR012337">
    <property type="entry name" value="RNaseH-like_sf"/>
</dbReference>
<dbReference type="Proteomes" id="UP000316476">
    <property type="component" value="Unassembled WGS sequence"/>
</dbReference>
<dbReference type="RefSeq" id="WP_146415408.1">
    <property type="nucleotide sequence ID" value="NZ_SJPZ01000002.1"/>
</dbReference>
<keyword evidence="1" id="KW-0540">Nuclease</keyword>
<dbReference type="InterPro" id="IPR013520">
    <property type="entry name" value="Ribonucl_H"/>
</dbReference>
<dbReference type="SUPFAM" id="SSF53098">
    <property type="entry name" value="Ribonuclease H-like"/>
    <property type="match status" value="1"/>
</dbReference>
<evidence type="ECO:0000256" key="1">
    <source>
        <dbReference type="ARBA" id="ARBA00022722"/>
    </source>
</evidence>
<accession>A0A5C6FME0</accession>
<dbReference type="InterPro" id="IPR036397">
    <property type="entry name" value="RNaseH_sf"/>
</dbReference>
<dbReference type="EC" id="2.7.7.7" evidence="5"/>
<keyword evidence="5" id="KW-0808">Transferase</keyword>
<feature type="domain" description="Exonuclease" evidence="4">
    <location>
        <begin position="9"/>
        <end position="202"/>
    </location>
</feature>
<dbReference type="SMART" id="SM00479">
    <property type="entry name" value="EXOIII"/>
    <property type="match status" value="1"/>
</dbReference>
<dbReference type="InterPro" id="IPR033390">
    <property type="entry name" value="Rv2179c-like"/>
</dbReference>
<dbReference type="Pfam" id="PF16473">
    <property type="entry name" value="Rv2179c-like"/>
    <property type="match status" value="1"/>
</dbReference>
<dbReference type="PANTHER" id="PTHR30231">
    <property type="entry name" value="DNA POLYMERASE III SUBUNIT EPSILON"/>
    <property type="match status" value="1"/>
</dbReference>
<comment type="caution">
    <text evidence="5">The sequence shown here is derived from an EMBL/GenBank/DDBJ whole genome shotgun (WGS) entry which is preliminary data.</text>
</comment>
<organism evidence="5 6">
    <name type="scientific">Crateriforma conspicua</name>
    <dbReference type="NCBI Taxonomy" id="2527996"/>
    <lineage>
        <taxon>Bacteria</taxon>
        <taxon>Pseudomonadati</taxon>
        <taxon>Planctomycetota</taxon>
        <taxon>Planctomycetia</taxon>
        <taxon>Planctomycetales</taxon>
        <taxon>Planctomycetaceae</taxon>
        <taxon>Crateriforma</taxon>
    </lineage>
</organism>